<feature type="compositionally biased region" description="Basic residues" evidence="1">
    <location>
        <begin position="231"/>
        <end position="241"/>
    </location>
</feature>
<reference evidence="2" key="1">
    <citation type="submission" date="2018-11" db="EMBL/GenBank/DDBJ databases">
        <authorList>
            <person name="Alioto T."/>
            <person name="Alioto T."/>
        </authorList>
    </citation>
    <scope>NUCLEOTIDE SEQUENCE</scope>
</reference>
<evidence type="ECO:0000313" key="2">
    <source>
        <dbReference type="EMBL" id="VDI17776.1"/>
    </source>
</evidence>
<organism evidence="2 3">
    <name type="scientific">Mytilus galloprovincialis</name>
    <name type="common">Mediterranean mussel</name>
    <dbReference type="NCBI Taxonomy" id="29158"/>
    <lineage>
        <taxon>Eukaryota</taxon>
        <taxon>Metazoa</taxon>
        <taxon>Spiralia</taxon>
        <taxon>Lophotrochozoa</taxon>
        <taxon>Mollusca</taxon>
        <taxon>Bivalvia</taxon>
        <taxon>Autobranchia</taxon>
        <taxon>Pteriomorphia</taxon>
        <taxon>Mytilida</taxon>
        <taxon>Mytiloidea</taxon>
        <taxon>Mytilidae</taxon>
        <taxon>Mytilinae</taxon>
        <taxon>Mytilus</taxon>
    </lineage>
</organism>
<dbReference type="AlphaFoldDB" id="A0A8B6DE83"/>
<evidence type="ECO:0000313" key="3">
    <source>
        <dbReference type="Proteomes" id="UP000596742"/>
    </source>
</evidence>
<protein>
    <submittedName>
        <fullName evidence="2">Uncharacterized protein</fullName>
    </submittedName>
</protein>
<sequence>MEDMKLHCENDPDSILGIDRTFNLGPTYVTNFVYKNKKVVKKSSRDHPIFVGPVFFHWDASYYTYHSFLSHVKARLDADVKYIDIRIGSDDEGDYYTKRLKNRLFHHVNRPLKNSSNPDRLWTNNNCESMNHRFKIATDWKPQILPELLTKIFDITKLHFIDIRRSIYGQGNYELSELFQKFYTSPYIWGTKTPEEKDKLYKKVLAHKTLTDKMIFSSNGKLVIPNVKRLARKPGQRHRPKSAAARTMPRFAK</sequence>
<dbReference type="Proteomes" id="UP000596742">
    <property type="component" value="Unassembled WGS sequence"/>
</dbReference>
<accession>A0A8B6DE83</accession>
<feature type="region of interest" description="Disordered" evidence="1">
    <location>
        <begin position="231"/>
        <end position="253"/>
    </location>
</feature>
<dbReference type="EMBL" id="UYJE01003253">
    <property type="protein sequence ID" value="VDI17776.1"/>
    <property type="molecule type" value="Genomic_DNA"/>
</dbReference>
<name>A0A8B6DE83_MYTGA</name>
<keyword evidence="3" id="KW-1185">Reference proteome</keyword>
<dbReference type="OrthoDB" id="5791190at2759"/>
<evidence type="ECO:0000256" key="1">
    <source>
        <dbReference type="SAM" id="MobiDB-lite"/>
    </source>
</evidence>
<gene>
    <name evidence="2" type="ORF">MGAL_10B077990</name>
</gene>
<comment type="caution">
    <text evidence="2">The sequence shown here is derived from an EMBL/GenBank/DDBJ whole genome shotgun (WGS) entry which is preliminary data.</text>
</comment>
<proteinExistence type="predicted"/>